<dbReference type="EMBL" id="DXCH01000295">
    <property type="protein sequence ID" value="HIZ08466.1"/>
    <property type="molecule type" value="Genomic_DNA"/>
</dbReference>
<feature type="transmembrane region" description="Helical" evidence="5">
    <location>
        <begin position="268"/>
        <end position="286"/>
    </location>
</feature>
<dbReference type="AlphaFoldDB" id="A0A9D2D4U1"/>
<evidence type="ECO:0000313" key="7">
    <source>
        <dbReference type="Proteomes" id="UP000824024"/>
    </source>
</evidence>
<dbReference type="Proteomes" id="UP000824024">
    <property type="component" value="Unassembled WGS sequence"/>
</dbReference>
<evidence type="ECO:0000256" key="1">
    <source>
        <dbReference type="ARBA" id="ARBA00004141"/>
    </source>
</evidence>
<organism evidence="6 7">
    <name type="scientific">Candidatus Eubacterium avistercoris</name>
    <dbReference type="NCBI Taxonomy" id="2838567"/>
    <lineage>
        <taxon>Bacteria</taxon>
        <taxon>Bacillati</taxon>
        <taxon>Bacillota</taxon>
        <taxon>Clostridia</taxon>
        <taxon>Eubacteriales</taxon>
        <taxon>Eubacteriaceae</taxon>
        <taxon>Eubacterium</taxon>
    </lineage>
</organism>
<sequence length="301" mass="33235">MRKRQGKAVCEFASFHPLVTALYYLLVIGVSMFSMDPLFLCATCAAAWGYAFFLKGKQNVRKNIIMAGFVLVLMTVVNTLFTHNGETVLFYINRNRVTLEAFLYGLCASVMLISVIMWLESFQILMTSDKLIYLFGKIAPVFGLVISMIFRFIPLLKARYAEIAMGQKCMGRGAQTGFVKRSRQLIKEVSILIAWSLEASIESADSMAARGYGLRGRSSFHLFKLTGRDGAALVFLVAAGSVAVAGAVTGCTAMHFYPRLASGSEDGWKMLAFAAFAALLCMPFIIEMAGDYKWKKSALKN</sequence>
<evidence type="ECO:0000256" key="5">
    <source>
        <dbReference type="SAM" id="Phobius"/>
    </source>
</evidence>
<keyword evidence="3 5" id="KW-1133">Transmembrane helix</keyword>
<protein>
    <submittedName>
        <fullName evidence="6">Energy-coupling factor transporter transmembrane protein EcfT</fullName>
    </submittedName>
</protein>
<evidence type="ECO:0000256" key="2">
    <source>
        <dbReference type="ARBA" id="ARBA00022692"/>
    </source>
</evidence>
<dbReference type="GO" id="GO:0005886">
    <property type="term" value="C:plasma membrane"/>
    <property type="evidence" value="ECO:0007669"/>
    <property type="project" value="UniProtKB-ARBA"/>
</dbReference>
<reference evidence="6" key="1">
    <citation type="journal article" date="2021" name="PeerJ">
        <title>Extensive microbial diversity within the chicken gut microbiome revealed by metagenomics and culture.</title>
        <authorList>
            <person name="Gilroy R."/>
            <person name="Ravi A."/>
            <person name="Getino M."/>
            <person name="Pursley I."/>
            <person name="Horton D.L."/>
            <person name="Alikhan N.F."/>
            <person name="Baker D."/>
            <person name="Gharbi K."/>
            <person name="Hall N."/>
            <person name="Watson M."/>
            <person name="Adriaenssens E.M."/>
            <person name="Foster-Nyarko E."/>
            <person name="Jarju S."/>
            <person name="Secka A."/>
            <person name="Antonio M."/>
            <person name="Oren A."/>
            <person name="Chaudhuri R.R."/>
            <person name="La Ragione R."/>
            <person name="Hildebrand F."/>
            <person name="Pallen M.J."/>
        </authorList>
    </citation>
    <scope>NUCLEOTIDE SEQUENCE</scope>
    <source>
        <strain evidence="6">CHK192-9172</strain>
    </source>
</reference>
<keyword evidence="4 5" id="KW-0472">Membrane</keyword>
<feature type="transmembrane region" description="Helical" evidence="5">
    <location>
        <begin position="131"/>
        <end position="153"/>
    </location>
</feature>
<evidence type="ECO:0000256" key="3">
    <source>
        <dbReference type="ARBA" id="ARBA00022989"/>
    </source>
</evidence>
<dbReference type="InterPro" id="IPR003339">
    <property type="entry name" value="ABC/ECF_trnsptr_transmembrane"/>
</dbReference>
<feature type="transmembrane region" description="Helical" evidence="5">
    <location>
        <begin position="63"/>
        <end position="81"/>
    </location>
</feature>
<feature type="transmembrane region" description="Helical" evidence="5">
    <location>
        <begin position="101"/>
        <end position="119"/>
    </location>
</feature>
<name>A0A9D2D4U1_9FIRM</name>
<feature type="transmembrane region" description="Helical" evidence="5">
    <location>
        <begin position="12"/>
        <end position="31"/>
    </location>
</feature>
<accession>A0A9D2D4U1</accession>
<evidence type="ECO:0000313" key="6">
    <source>
        <dbReference type="EMBL" id="HIZ08466.1"/>
    </source>
</evidence>
<comment type="subcellular location">
    <subcellularLocation>
        <location evidence="1">Membrane</location>
        <topology evidence="1">Multi-pass membrane protein</topology>
    </subcellularLocation>
</comment>
<reference evidence="6" key="2">
    <citation type="submission" date="2021-04" db="EMBL/GenBank/DDBJ databases">
        <authorList>
            <person name="Gilroy R."/>
        </authorList>
    </citation>
    <scope>NUCLEOTIDE SEQUENCE</scope>
    <source>
        <strain evidence="6">CHK192-9172</strain>
    </source>
</reference>
<gene>
    <name evidence="6" type="ORF">IAA08_11110</name>
</gene>
<evidence type="ECO:0000256" key="4">
    <source>
        <dbReference type="ARBA" id="ARBA00023136"/>
    </source>
</evidence>
<feature type="transmembrane region" description="Helical" evidence="5">
    <location>
        <begin position="231"/>
        <end position="256"/>
    </location>
</feature>
<keyword evidence="2 5" id="KW-0812">Transmembrane</keyword>
<dbReference type="CDD" id="cd16914">
    <property type="entry name" value="EcfT"/>
    <property type="match status" value="1"/>
</dbReference>
<proteinExistence type="predicted"/>
<comment type="caution">
    <text evidence="6">The sequence shown here is derived from an EMBL/GenBank/DDBJ whole genome shotgun (WGS) entry which is preliminary data.</text>
</comment>